<evidence type="ECO:0000313" key="2">
    <source>
        <dbReference type="Proteomes" id="UP001054945"/>
    </source>
</evidence>
<accession>A0AAV4QST1</accession>
<dbReference type="EMBL" id="BPLR01006803">
    <property type="protein sequence ID" value="GIY12540.1"/>
    <property type="molecule type" value="Genomic_DNA"/>
</dbReference>
<reference evidence="1 2" key="1">
    <citation type="submission" date="2021-06" db="EMBL/GenBank/DDBJ databases">
        <title>Caerostris extrusa draft genome.</title>
        <authorList>
            <person name="Kono N."/>
            <person name="Arakawa K."/>
        </authorList>
    </citation>
    <scope>NUCLEOTIDE SEQUENCE [LARGE SCALE GENOMIC DNA]</scope>
</reference>
<organism evidence="1 2">
    <name type="scientific">Caerostris extrusa</name>
    <name type="common">Bark spider</name>
    <name type="synonym">Caerostris bankana</name>
    <dbReference type="NCBI Taxonomy" id="172846"/>
    <lineage>
        <taxon>Eukaryota</taxon>
        <taxon>Metazoa</taxon>
        <taxon>Ecdysozoa</taxon>
        <taxon>Arthropoda</taxon>
        <taxon>Chelicerata</taxon>
        <taxon>Arachnida</taxon>
        <taxon>Araneae</taxon>
        <taxon>Araneomorphae</taxon>
        <taxon>Entelegynae</taxon>
        <taxon>Araneoidea</taxon>
        <taxon>Araneidae</taxon>
        <taxon>Caerostris</taxon>
    </lineage>
</organism>
<keyword evidence="2" id="KW-1185">Reference proteome</keyword>
<proteinExistence type="predicted"/>
<dbReference type="Proteomes" id="UP001054945">
    <property type="component" value="Unassembled WGS sequence"/>
</dbReference>
<comment type="caution">
    <text evidence="1">The sequence shown here is derived from an EMBL/GenBank/DDBJ whole genome shotgun (WGS) entry which is preliminary data.</text>
</comment>
<dbReference type="AlphaFoldDB" id="A0AAV4QST1"/>
<protein>
    <submittedName>
        <fullName evidence="1">Uncharacterized protein</fullName>
    </submittedName>
</protein>
<gene>
    <name evidence="1" type="ORF">CEXT_104621</name>
</gene>
<name>A0AAV4QST1_CAEEX</name>
<evidence type="ECO:0000313" key="1">
    <source>
        <dbReference type="EMBL" id="GIY12540.1"/>
    </source>
</evidence>
<sequence>MSILITLIPTAHTGVGDLAVSVKSLQLRKALDNAMASSPLQNISILVMTIFKTSLSQNELMFTTRKIYGVNYLFFRNFVCN</sequence>